<dbReference type="EMBL" id="KZ613912">
    <property type="protein sequence ID" value="PMD51779.1"/>
    <property type="molecule type" value="Genomic_DNA"/>
</dbReference>
<dbReference type="Proteomes" id="UP000235371">
    <property type="component" value="Unassembled WGS sequence"/>
</dbReference>
<feature type="domain" description="Origin recognition complex subunit 3 N-terminal" evidence="6">
    <location>
        <begin position="42"/>
        <end position="350"/>
    </location>
</feature>
<keyword evidence="5" id="KW-0539">Nucleus</keyword>
<dbReference type="RefSeq" id="XP_024728683.1">
    <property type="nucleotide sequence ID" value="XM_024885380.1"/>
</dbReference>
<dbReference type="GO" id="GO:0031261">
    <property type="term" value="C:DNA replication preinitiation complex"/>
    <property type="evidence" value="ECO:0007669"/>
    <property type="project" value="TreeGrafter"/>
</dbReference>
<dbReference type="AlphaFoldDB" id="A0A2J6SLY4"/>
<evidence type="ECO:0000259" key="6">
    <source>
        <dbReference type="Pfam" id="PF07034"/>
    </source>
</evidence>
<keyword evidence="3" id="KW-0235">DNA replication</keyword>
<evidence type="ECO:0000256" key="1">
    <source>
        <dbReference type="ARBA" id="ARBA00004123"/>
    </source>
</evidence>
<dbReference type="InterPro" id="IPR045667">
    <property type="entry name" value="ORC3_N"/>
</dbReference>
<evidence type="ECO:0000256" key="2">
    <source>
        <dbReference type="ARBA" id="ARBA00010977"/>
    </source>
</evidence>
<dbReference type="InterPro" id="IPR020795">
    <property type="entry name" value="ORC3"/>
</dbReference>
<dbReference type="GeneID" id="36593457"/>
<dbReference type="PANTHER" id="PTHR12748:SF0">
    <property type="entry name" value="ORIGIN RECOGNITION COMPLEX SUBUNIT 3"/>
    <property type="match status" value="1"/>
</dbReference>
<dbReference type="GO" id="GO:0003688">
    <property type="term" value="F:DNA replication origin binding"/>
    <property type="evidence" value="ECO:0007669"/>
    <property type="project" value="TreeGrafter"/>
</dbReference>
<dbReference type="Pfam" id="PF07034">
    <property type="entry name" value="ORC3_N"/>
    <property type="match status" value="1"/>
</dbReference>
<dbReference type="GO" id="GO:0005664">
    <property type="term" value="C:nuclear origin of replication recognition complex"/>
    <property type="evidence" value="ECO:0007669"/>
    <property type="project" value="InterPro"/>
</dbReference>
<comment type="similarity">
    <text evidence="2">Belongs to the ORC3 family.</text>
</comment>
<dbReference type="Pfam" id="PF18137">
    <property type="entry name" value="WHD_ORC"/>
    <property type="match status" value="1"/>
</dbReference>
<dbReference type="GO" id="GO:0006270">
    <property type="term" value="P:DNA replication initiation"/>
    <property type="evidence" value="ECO:0007669"/>
    <property type="project" value="TreeGrafter"/>
</dbReference>
<dbReference type="CDD" id="cd20704">
    <property type="entry name" value="Orc3"/>
    <property type="match status" value="2"/>
</dbReference>
<keyword evidence="4" id="KW-0238">DNA-binding</keyword>
<comment type="subcellular location">
    <subcellularLocation>
        <location evidence="1">Nucleus</location>
    </subcellularLocation>
</comment>
<accession>A0A2J6SLY4</accession>
<evidence type="ECO:0000256" key="3">
    <source>
        <dbReference type="ARBA" id="ARBA00022705"/>
    </source>
</evidence>
<evidence type="ECO:0000259" key="7">
    <source>
        <dbReference type="Pfam" id="PF18137"/>
    </source>
</evidence>
<proteinExistence type="inferred from homology"/>
<evidence type="ECO:0000256" key="5">
    <source>
        <dbReference type="ARBA" id="ARBA00023242"/>
    </source>
</evidence>
<sequence>MSDNEEIHSHDGFDALDHQLVYVYAPANAPDDTSTRPAKRRKVAKVEALVSGNAPVHTLKFETLLNGLESPECVALRQETFERAWAKTEAQIQSILDEANEDTLGEVTAFVDGTKKLGSFAARVPTGFIVTGPNISSHSLLFKQLSTRLKTEINGPTVVLRSNDASNLKAVLKQLIRDVTNQRPGDGDEKGLYSDQDGRKLLNYDLEILHGYVKAHGSLAVVIAFQDSEAFDSDLISELINLFSSWMDRIPFVLLFGIATSLDLFHERLSRSASRLLDGVQFDVEQSSCLLERIFQSAVAGSEAPLRLGSVLVSSLMERQHDHIQSVQSFIAALKYAYMCHFYGNPFSWLCDDTLTGRNLPNLLRPHHLEVIKTLPSFQMMVDVLIKREQLTRAKTLLKDDKALIQEIEKSQESRKRSITQLLRAMFLLSTSSPEPVDKIELYVTAFQGALAESDFVKRVLDSIKRMDPDDLLTFVKALSNCIENGSAEMNLVGWGDEEDELLGAIIGIYSKVSALEMDSAKTGNPIRSSYAIHSKGVRTTVIAQRVQLSYENSTLTEQDKEFTALVDCLTGRLQECFSQPGNPQELFLNEVWLYDWTVPHKSIFTPRPREAIELALHTPYRYLSCDCCESVEGLSSTHPATAILYQMYLETGSLINIFDLWSAFFEMLGGGEEQKCDERVALVMFYRGLADLKSLGMVKQSKKKADHLAKVAWKGL</sequence>
<dbReference type="PANTHER" id="PTHR12748">
    <property type="entry name" value="ORIGIN RECOGNITION COMPLEX SUBUNIT 3"/>
    <property type="match status" value="1"/>
</dbReference>
<dbReference type="STRING" id="1095630.A0A2J6SLY4"/>
<dbReference type="InParanoid" id="A0A2J6SLY4"/>
<feature type="domain" description="Origin recognition complex subunit 3 winged helix C-terminal" evidence="7">
    <location>
        <begin position="610"/>
        <end position="714"/>
    </location>
</feature>
<reference evidence="8 9" key="1">
    <citation type="submission" date="2016-04" db="EMBL/GenBank/DDBJ databases">
        <title>A degradative enzymes factory behind the ericoid mycorrhizal symbiosis.</title>
        <authorList>
            <consortium name="DOE Joint Genome Institute"/>
            <person name="Martino E."/>
            <person name="Morin E."/>
            <person name="Grelet G."/>
            <person name="Kuo A."/>
            <person name="Kohler A."/>
            <person name="Daghino S."/>
            <person name="Barry K."/>
            <person name="Choi C."/>
            <person name="Cichocki N."/>
            <person name="Clum A."/>
            <person name="Copeland A."/>
            <person name="Hainaut M."/>
            <person name="Haridas S."/>
            <person name="Labutti K."/>
            <person name="Lindquist E."/>
            <person name="Lipzen A."/>
            <person name="Khouja H.-R."/>
            <person name="Murat C."/>
            <person name="Ohm R."/>
            <person name="Olson A."/>
            <person name="Spatafora J."/>
            <person name="Veneault-Fourrey C."/>
            <person name="Henrissat B."/>
            <person name="Grigoriev I."/>
            <person name="Martin F."/>
            <person name="Perotto S."/>
        </authorList>
    </citation>
    <scope>NUCLEOTIDE SEQUENCE [LARGE SCALE GENOMIC DNA]</scope>
    <source>
        <strain evidence="8 9">E</strain>
    </source>
</reference>
<dbReference type="GO" id="GO:0005656">
    <property type="term" value="C:nuclear pre-replicative complex"/>
    <property type="evidence" value="ECO:0007669"/>
    <property type="project" value="TreeGrafter"/>
</dbReference>
<protein>
    <submittedName>
        <fullName evidence="8">Uncharacterized protein</fullName>
    </submittedName>
</protein>
<organism evidence="8 9">
    <name type="scientific">Hyaloscypha bicolor E</name>
    <dbReference type="NCBI Taxonomy" id="1095630"/>
    <lineage>
        <taxon>Eukaryota</taxon>
        <taxon>Fungi</taxon>
        <taxon>Dikarya</taxon>
        <taxon>Ascomycota</taxon>
        <taxon>Pezizomycotina</taxon>
        <taxon>Leotiomycetes</taxon>
        <taxon>Helotiales</taxon>
        <taxon>Hyaloscyphaceae</taxon>
        <taxon>Hyaloscypha</taxon>
        <taxon>Hyaloscypha bicolor</taxon>
    </lineage>
</organism>
<evidence type="ECO:0000313" key="8">
    <source>
        <dbReference type="EMBL" id="PMD51779.1"/>
    </source>
</evidence>
<name>A0A2J6SLY4_9HELO</name>
<keyword evidence="9" id="KW-1185">Reference proteome</keyword>
<gene>
    <name evidence="8" type="ORF">K444DRAFT_647776</name>
</gene>
<dbReference type="OrthoDB" id="10265211at2759"/>
<dbReference type="InterPro" id="IPR040855">
    <property type="entry name" value="ORC_WH_C"/>
</dbReference>
<evidence type="ECO:0000313" key="9">
    <source>
        <dbReference type="Proteomes" id="UP000235371"/>
    </source>
</evidence>
<dbReference type="FunCoup" id="A0A2J6SLY4">
    <property type="interactions" value="776"/>
</dbReference>
<evidence type="ECO:0000256" key="4">
    <source>
        <dbReference type="ARBA" id="ARBA00023125"/>
    </source>
</evidence>